<evidence type="ECO:0000256" key="1">
    <source>
        <dbReference type="SAM" id="Coils"/>
    </source>
</evidence>
<dbReference type="PANTHER" id="PTHR13151:SF2">
    <property type="entry name" value="COREPRESSOR INTERACTING WITH RBPJ 1"/>
    <property type="match status" value="1"/>
</dbReference>
<feature type="compositionally biased region" description="Basic residues" evidence="2">
    <location>
        <begin position="275"/>
        <end position="285"/>
    </location>
</feature>
<dbReference type="Pfam" id="PF10197">
    <property type="entry name" value="Cir_N"/>
    <property type="match status" value="1"/>
</dbReference>
<organism evidence="4 5">
    <name type="scientific">Loa loa</name>
    <name type="common">Eye worm</name>
    <name type="synonym">Filaria loa</name>
    <dbReference type="NCBI Taxonomy" id="7209"/>
    <lineage>
        <taxon>Eukaryota</taxon>
        <taxon>Metazoa</taxon>
        <taxon>Ecdysozoa</taxon>
        <taxon>Nematoda</taxon>
        <taxon>Chromadorea</taxon>
        <taxon>Rhabditida</taxon>
        <taxon>Spirurina</taxon>
        <taxon>Spiruromorpha</taxon>
        <taxon>Filarioidea</taxon>
        <taxon>Onchocercidae</taxon>
        <taxon>Loa</taxon>
    </lineage>
</organism>
<dbReference type="InterPro" id="IPR019339">
    <property type="entry name" value="CIR_N_dom"/>
</dbReference>
<dbReference type="GO" id="GO:0003714">
    <property type="term" value="F:transcription corepressor activity"/>
    <property type="evidence" value="ECO:0007669"/>
    <property type="project" value="InterPro"/>
</dbReference>
<dbReference type="SMART" id="SM01083">
    <property type="entry name" value="Cir_N"/>
    <property type="match status" value="1"/>
</dbReference>
<protein>
    <submittedName>
        <fullName evidence="5">Cir_N domain-containing protein</fullName>
    </submittedName>
</protein>
<keyword evidence="4" id="KW-1185">Reference proteome</keyword>
<dbReference type="WBParaSite" id="EN70_7499">
    <property type="protein sequence ID" value="EN70_7499"/>
    <property type="gene ID" value="EN70_7499"/>
</dbReference>
<keyword evidence="1" id="KW-0175">Coiled coil</keyword>
<evidence type="ECO:0000259" key="3">
    <source>
        <dbReference type="SMART" id="SM01083"/>
    </source>
</evidence>
<name>A0A1I7VY44_LOALO</name>
<dbReference type="AlphaFoldDB" id="A0A1I7VY44"/>
<evidence type="ECO:0000313" key="5">
    <source>
        <dbReference type="WBParaSite" id="EN70_7499"/>
    </source>
</evidence>
<feature type="compositionally biased region" description="Basic and acidic residues" evidence="2">
    <location>
        <begin position="307"/>
        <end position="326"/>
    </location>
</feature>
<dbReference type="GO" id="GO:0005634">
    <property type="term" value="C:nucleus"/>
    <property type="evidence" value="ECO:0007669"/>
    <property type="project" value="TreeGrafter"/>
</dbReference>
<feature type="compositionally biased region" description="Polar residues" evidence="2">
    <location>
        <begin position="340"/>
        <end position="352"/>
    </location>
</feature>
<dbReference type="InterPro" id="IPR040014">
    <property type="entry name" value="CIR1"/>
</dbReference>
<proteinExistence type="predicted"/>
<feature type="region of interest" description="Disordered" evidence="2">
    <location>
        <begin position="268"/>
        <end position="387"/>
    </location>
</feature>
<dbReference type="Proteomes" id="UP000095285">
    <property type="component" value="Unassembled WGS sequence"/>
</dbReference>
<feature type="coiled-coil region" evidence="1">
    <location>
        <begin position="29"/>
        <end position="56"/>
    </location>
</feature>
<evidence type="ECO:0000256" key="2">
    <source>
        <dbReference type="SAM" id="MobiDB-lite"/>
    </source>
</evidence>
<dbReference type="PANTHER" id="PTHR13151">
    <property type="entry name" value="CBF1 INTERACTING COREPRESSOR CIR"/>
    <property type="match status" value="1"/>
</dbReference>
<feature type="compositionally biased region" description="Basic residues" evidence="2">
    <location>
        <begin position="360"/>
        <end position="387"/>
    </location>
</feature>
<accession>A0A1I7VY44</accession>
<sequence>MGKGFQNFMSKKDFHPSAWWNIKKVWEARQKDEMEKKRQEDLRVAYEREQDILNNKALLGDEKARMGLSFMYDAPPGINKKEEDKPEPKFEWQRKYNAPREDWAKNNDAITDQPFGIQVRNVRCVKCHTWGHLNTDRECPLYNMSGNFEDPGYANNPSDLFKQLQKDRTEGKVYEKTRVEVLKGRPAHVVTAVDDEENEEQWEELTYDQLAENMKEEHGLTLKNNVFQNMRAEERIMNMGSSSEQEKMVAFFSTLSEKEKRKLAKQLLSATSEKHGKKKKKRMKKLKSEESEKKKHRKRKTGFGERPMSRAVHDEKRERVEKEGKQKSQIGLNGKAEFGSTRQLKISLSESMNRVEKTRYRSRSPSHHKYYRGHDRSHHHKHTRAKR</sequence>
<reference evidence="5" key="2">
    <citation type="submission" date="2016-11" db="UniProtKB">
        <authorList>
            <consortium name="WormBaseParasite"/>
        </authorList>
    </citation>
    <scope>IDENTIFICATION</scope>
</reference>
<feature type="domain" description="CBF1-interacting co-repressor CIR N-terminal" evidence="3">
    <location>
        <begin position="13"/>
        <end position="49"/>
    </location>
</feature>
<evidence type="ECO:0000313" key="4">
    <source>
        <dbReference type="Proteomes" id="UP000095285"/>
    </source>
</evidence>
<dbReference type="STRING" id="7209.A0A1I7VY44"/>
<reference evidence="4" key="1">
    <citation type="submission" date="2012-04" db="EMBL/GenBank/DDBJ databases">
        <title>The Genome Sequence of Loa loa.</title>
        <authorList>
            <consortium name="The Broad Institute Genome Sequencing Platform"/>
            <consortium name="Broad Institute Genome Sequencing Center for Infectious Disease"/>
            <person name="Nutman T.B."/>
            <person name="Fink D.L."/>
            <person name="Russ C."/>
            <person name="Young S."/>
            <person name="Zeng Q."/>
            <person name="Gargeya S."/>
            <person name="Alvarado L."/>
            <person name="Berlin A."/>
            <person name="Chapman S.B."/>
            <person name="Chen Z."/>
            <person name="Freedman E."/>
            <person name="Gellesch M."/>
            <person name="Goldberg J."/>
            <person name="Griggs A."/>
            <person name="Gujja S."/>
            <person name="Heilman E.R."/>
            <person name="Heiman D."/>
            <person name="Howarth C."/>
            <person name="Mehta T."/>
            <person name="Neiman D."/>
            <person name="Pearson M."/>
            <person name="Roberts A."/>
            <person name="Saif S."/>
            <person name="Shea T."/>
            <person name="Shenoy N."/>
            <person name="Sisk P."/>
            <person name="Stolte C."/>
            <person name="Sykes S."/>
            <person name="White J."/>
            <person name="Yandava C."/>
            <person name="Haas B."/>
            <person name="Henn M.R."/>
            <person name="Nusbaum C."/>
            <person name="Birren B."/>
        </authorList>
    </citation>
    <scope>NUCLEOTIDE SEQUENCE [LARGE SCALE GENOMIC DNA]</scope>
</reference>